<organism evidence="6 7">
    <name type="scientific">Brachionus plicatilis</name>
    <name type="common">Marine rotifer</name>
    <name type="synonym">Brachionus muelleri</name>
    <dbReference type="NCBI Taxonomy" id="10195"/>
    <lineage>
        <taxon>Eukaryota</taxon>
        <taxon>Metazoa</taxon>
        <taxon>Spiralia</taxon>
        <taxon>Gnathifera</taxon>
        <taxon>Rotifera</taxon>
        <taxon>Eurotatoria</taxon>
        <taxon>Monogononta</taxon>
        <taxon>Pseudotrocha</taxon>
        <taxon>Ploima</taxon>
        <taxon>Brachionidae</taxon>
        <taxon>Brachionus</taxon>
    </lineage>
</organism>
<keyword evidence="1 2" id="KW-0175">Coiled coil</keyword>
<evidence type="ECO:0000256" key="1">
    <source>
        <dbReference type="ARBA" id="ARBA00023054"/>
    </source>
</evidence>
<keyword evidence="4" id="KW-0812">Transmembrane</keyword>
<keyword evidence="4" id="KW-1133">Transmembrane helix</keyword>
<dbReference type="Gene3D" id="1.20.1270.60">
    <property type="entry name" value="Arfaptin homology (AH) domain/BAR domain"/>
    <property type="match status" value="1"/>
</dbReference>
<dbReference type="Proteomes" id="UP000276133">
    <property type="component" value="Unassembled WGS sequence"/>
</dbReference>
<dbReference type="PANTHER" id="PTHR14166">
    <property type="entry name" value="SLIT-ROBO RHO GTPASE ACTIVATING PROTEIN"/>
    <property type="match status" value="1"/>
</dbReference>
<dbReference type="PROSITE" id="PS51741">
    <property type="entry name" value="F_BAR"/>
    <property type="match status" value="1"/>
</dbReference>
<proteinExistence type="predicted"/>
<dbReference type="InterPro" id="IPR031160">
    <property type="entry name" value="F_BAR_dom"/>
</dbReference>
<evidence type="ECO:0000256" key="4">
    <source>
        <dbReference type="SAM" id="Phobius"/>
    </source>
</evidence>
<dbReference type="EMBL" id="REGN01010677">
    <property type="protein sequence ID" value="RMZ98591.1"/>
    <property type="molecule type" value="Genomic_DNA"/>
</dbReference>
<keyword evidence="7" id="KW-1185">Reference proteome</keyword>
<evidence type="ECO:0000313" key="7">
    <source>
        <dbReference type="Proteomes" id="UP000276133"/>
    </source>
</evidence>
<gene>
    <name evidence="6" type="ORF">BpHYR1_049201</name>
</gene>
<comment type="caution">
    <text evidence="6">The sequence shown here is derived from an EMBL/GenBank/DDBJ whole genome shotgun (WGS) entry which is preliminary data.</text>
</comment>
<accession>A0A3M7PHJ7</accession>
<evidence type="ECO:0000256" key="2">
    <source>
        <dbReference type="PROSITE-ProRule" id="PRU01077"/>
    </source>
</evidence>
<dbReference type="SMART" id="SM00055">
    <property type="entry name" value="FCH"/>
    <property type="match status" value="1"/>
</dbReference>
<feature type="transmembrane region" description="Helical" evidence="4">
    <location>
        <begin position="14"/>
        <end position="30"/>
    </location>
</feature>
<sequence length="469" mass="55714">MNLKKPGKSLIDELNILVLFGVLFLSIYFVKETRVTKPKRTIDKLNSLGVLFCSFLIVKECLVTREIVKNMHQYSALNKKKNKYRRLFTVSDTNFILHHFSTHSKFDKQTRKKEAKELVLNRKTMRILDYFFQFRSAHFKKMTAQETQPVKIAKLTSDSDLSVFQRQNSSLRHRSYSFLMPNKLFAHNSRSLSHHSLNHFDTCDWRRKFFKTRTNLKNQLNEGIKCLEQRLDTQISIMYELQDYFKKRAEVELQYSRDLDKLNKQILARHKSEKTKRETWHLHSTFKLWEALLNDTKQHSKYHQVASEICSKHVGDRFDEIIEDIRRMFIKCKGIGQATHEEIFKVVGELNGAMKTYHDYQSEAKQAEDKLKYVQAQKPKFEKQKSKKKLKQFEKQVEKRLHKYTDTKVKSFKARNEYILSIDSANACINKFCTDDIGDIVDFKILIDNFFSFISSKLTENLFKIYSKI</sequence>
<dbReference type="STRING" id="10195.A0A3M7PHJ7"/>
<dbReference type="AlphaFoldDB" id="A0A3M7PHJ7"/>
<evidence type="ECO:0000256" key="3">
    <source>
        <dbReference type="SAM" id="Coils"/>
    </source>
</evidence>
<evidence type="ECO:0000259" key="5">
    <source>
        <dbReference type="PROSITE" id="PS51741"/>
    </source>
</evidence>
<reference evidence="6 7" key="1">
    <citation type="journal article" date="2018" name="Sci. Rep.">
        <title>Genomic signatures of local adaptation to the degree of environmental predictability in rotifers.</title>
        <authorList>
            <person name="Franch-Gras L."/>
            <person name="Hahn C."/>
            <person name="Garcia-Roger E.M."/>
            <person name="Carmona M.J."/>
            <person name="Serra M."/>
            <person name="Gomez A."/>
        </authorList>
    </citation>
    <scope>NUCLEOTIDE SEQUENCE [LARGE SCALE GENOMIC DNA]</scope>
    <source>
        <strain evidence="6">HYR1</strain>
    </source>
</reference>
<dbReference type="InterPro" id="IPR001060">
    <property type="entry name" value="FCH_dom"/>
</dbReference>
<dbReference type="SUPFAM" id="SSF103657">
    <property type="entry name" value="BAR/IMD domain-like"/>
    <property type="match status" value="1"/>
</dbReference>
<dbReference type="Pfam" id="PF00611">
    <property type="entry name" value="FCH"/>
    <property type="match status" value="1"/>
</dbReference>
<evidence type="ECO:0000313" key="6">
    <source>
        <dbReference type="EMBL" id="RMZ98591.1"/>
    </source>
</evidence>
<dbReference type="InterPro" id="IPR027267">
    <property type="entry name" value="AH/BAR_dom_sf"/>
</dbReference>
<keyword evidence="4" id="KW-0472">Membrane</keyword>
<feature type="coiled-coil region" evidence="3">
    <location>
        <begin position="350"/>
        <end position="384"/>
    </location>
</feature>
<dbReference type="OrthoDB" id="5981864at2759"/>
<protein>
    <submittedName>
        <fullName evidence="6">SLIT-ROBO Rho GTPase-activating 1 isoform X1</fullName>
    </submittedName>
</protein>
<feature type="domain" description="F-BAR" evidence="5">
    <location>
        <begin position="210"/>
        <end position="469"/>
    </location>
</feature>
<name>A0A3M7PHJ7_BRAPC</name>
<dbReference type="InterPro" id="IPR051627">
    <property type="entry name" value="SLIT-ROBO_RhoGAP"/>
</dbReference>